<dbReference type="Proteomes" id="UP001154420">
    <property type="component" value="Unassembled WGS sequence"/>
</dbReference>
<evidence type="ECO:0000313" key="2">
    <source>
        <dbReference type="Proteomes" id="UP001154420"/>
    </source>
</evidence>
<name>A0A9X5BGC4_9FIRM</name>
<dbReference type="RefSeq" id="WP_160560401.1">
    <property type="nucleotide sequence ID" value="NZ_QZDT01000017.1"/>
</dbReference>
<reference evidence="1" key="1">
    <citation type="submission" date="2018-09" db="EMBL/GenBank/DDBJ databases">
        <title>Murine metabolic-syndrome-specific gut microbial biobank.</title>
        <authorList>
            <person name="Liu C."/>
        </authorList>
    </citation>
    <scope>NUCLEOTIDE SEQUENCE</scope>
    <source>
        <strain evidence="1">D42-62</strain>
    </source>
</reference>
<proteinExistence type="predicted"/>
<comment type="caution">
    <text evidence="1">The sequence shown here is derived from an EMBL/GenBank/DDBJ whole genome shotgun (WGS) entry which is preliminary data.</text>
</comment>
<protein>
    <submittedName>
        <fullName evidence="1">Uncharacterized protein</fullName>
    </submittedName>
</protein>
<dbReference type="AlphaFoldDB" id="A0A9X5BGC4"/>
<dbReference type="OrthoDB" id="1490603at2"/>
<dbReference type="EMBL" id="QZDT01000017">
    <property type="protein sequence ID" value="NBJ93276.1"/>
    <property type="molecule type" value="Genomic_DNA"/>
</dbReference>
<gene>
    <name evidence="1" type="ORF">D5281_11895</name>
</gene>
<evidence type="ECO:0000313" key="1">
    <source>
        <dbReference type="EMBL" id="NBJ93276.1"/>
    </source>
</evidence>
<keyword evidence="2" id="KW-1185">Reference proteome</keyword>
<organism evidence="1 2">
    <name type="scientific">Parablautia muri</name>
    <dbReference type="NCBI Taxonomy" id="2320879"/>
    <lineage>
        <taxon>Bacteria</taxon>
        <taxon>Bacillati</taxon>
        <taxon>Bacillota</taxon>
        <taxon>Clostridia</taxon>
        <taxon>Lachnospirales</taxon>
        <taxon>Lachnospiraceae</taxon>
        <taxon>Parablautia</taxon>
    </lineage>
</organism>
<accession>A0A9X5BGC4</accession>
<sequence>MNTDKAYILGLIIGGGVWGNAEDVFKIRLPFKQWGSYELNPKRAGDIARDVMKMVGPLLKAIYNLSISYDTSASGVWNILCEGDLSELRAELEGYGIWCEGEIRKTAHIDNIVSELVDDNLKRRFLAGLADTIGSTKRSHRRFNDNKQMVSFEISGFGFHFVCSLCRLLHSIGCYPDQILWNHPNFHCGNNPYDKKWKKGFKLRVYLDQYEKFGAFAFVSKVLSLKENQILEADRNVAVPCDKRVMKTPSVTCVHCDENSELLPEVIRGGHYLHNRHVCAVLGCEHAPYDEVKKLMSKAEYCINPFPVLTKGTEREIKKIIELEPILKNRTYEKMDVKIADLYKHSEEESIWGDGDEAGYPFSKIILAIAYVIAAKTGQVNGLRPKGSKDRIIHDYLEKFSDGQVTIWLPELMTPLVVQMDRYAAMVGPDNPKIYKKLIQISDENEYKLTVRSITEEDLK</sequence>